<gene>
    <name evidence="3" type="ORF">SAMN04488543_2993</name>
</gene>
<dbReference type="PANTHER" id="PTHR48050:SF13">
    <property type="entry name" value="STEROL 3-BETA-GLUCOSYLTRANSFERASE UGT80A2"/>
    <property type="match status" value="1"/>
</dbReference>
<reference evidence="3 4" key="1">
    <citation type="submission" date="2016-10" db="EMBL/GenBank/DDBJ databases">
        <authorList>
            <person name="de Groot N.N."/>
        </authorList>
    </citation>
    <scope>NUCLEOTIDE SEQUENCE [LARGE SCALE GENOMIC DNA]</scope>
    <source>
        <strain evidence="3 4">DSM 21741</strain>
    </source>
</reference>
<dbReference type="Pfam" id="PF06722">
    <property type="entry name" value="EryCIII-like_C"/>
    <property type="match status" value="1"/>
</dbReference>
<dbReference type="GO" id="GO:0008194">
    <property type="term" value="F:UDP-glycosyltransferase activity"/>
    <property type="evidence" value="ECO:0007669"/>
    <property type="project" value="InterPro"/>
</dbReference>
<dbReference type="GO" id="GO:0017000">
    <property type="term" value="P:antibiotic biosynthetic process"/>
    <property type="evidence" value="ECO:0007669"/>
    <property type="project" value="UniProtKB-ARBA"/>
</dbReference>
<feature type="domain" description="Erythromycin biosynthesis protein CIII-like C-terminal" evidence="2">
    <location>
        <begin position="336"/>
        <end position="446"/>
    </location>
</feature>
<evidence type="ECO:0000259" key="2">
    <source>
        <dbReference type="Pfam" id="PF06722"/>
    </source>
</evidence>
<dbReference type="GO" id="GO:0016758">
    <property type="term" value="F:hexosyltransferase activity"/>
    <property type="evidence" value="ECO:0007669"/>
    <property type="project" value="UniProtKB-ARBA"/>
</dbReference>
<evidence type="ECO:0000313" key="4">
    <source>
        <dbReference type="Proteomes" id="UP000199092"/>
    </source>
</evidence>
<evidence type="ECO:0000313" key="3">
    <source>
        <dbReference type="EMBL" id="SDT08458.1"/>
    </source>
</evidence>
<dbReference type="RefSeq" id="WP_091413855.1">
    <property type="nucleotide sequence ID" value="NZ_LT629749.1"/>
</dbReference>
<proteinExistence type="predicted"/>
<dbReference type="InterPro" id="IPR050426">
    <property type="entry name" value="Glycosyltransferase_28"/>
</dbReference>
<keyword evidence="3" id="KW-0808">Transferase</keyword>
<keyword evidence="4" id="KW-1185">Reference proteome</keyword>
<accession>A0A1H1XGV3</accession>
<dbReference type="OrthoDB" id="6620093at2"/>
<dbReference type="STRING" id="546871.SAMN04488543_2993"/>
<dbReference type="EMBL" id="LT629749">
    <property type="protein sequence ID" value="SDT08458.1"/>
    <property type="molecule type" value="Genomic_DNA"/>
</dbReference>
<dbReference type="AlphaFoldDB" id="A0A1H1XGV3"/>
<dbReference type="InterPro" id="IPR002213">
    <property type="entry name" value="UDP_glucos_trans"/>
</dbReference>
<feature type="region of interest" description="Disordered" evidence="1">
    <location>
        <begin position="244"/>
        <end position="275"/>
    </location>
</feature>
<protein>
    <submittedName>
        <fullName evidence="3">UDP:flavonoid glycosyltransferase YjiC, YdhE family</fullName>
    </submittedName>
</protein>
<dbReference type="PANTHER" id="PTHR48050">
    <property type="entry name" value="STEROL 3-BETA-GLUCOSYLTRANSFERASE"/>
    <property type="match status" value="1"/>
</dbReference>
<dbReference type="Proteomes" id="UP000199092">
    <property type="component" value="Chromosome I"/>
</dbReference>
<dbReference type="SUPFAM" id="SSF53756">
    <property type="entry name" value="UDP-Glycosyltransferase/glycogen phosphorylase"/>
    <property type="match status" value="1"/>
</dbReference>
<dbReference type="Gene3D" id="3.40.50.2000">
    <property type="entry name" value="Glycogen Phosphorylase B"/>
    <property type="match status" value="2"/>
</dbReference>
<dbReference type="InterPro" id="IPR010610">
    <property type="entry name" value="EryCIII-like_C"/>
</dbReference>
<name>A0A1H1XGV3_9ACTN</name>
<organism evidence="3 4">
    <name type="scientific">Friedmanniella luteola</name>
    <dbReference type="NCBI Taxonomy" id="546871"/>
    <lineage>
        <taxon>Bacteria</taxon>
        <taxon>Bacillati</taxon>
        <taxon>Actinomycetota</taxon>
        <taxon>Actinomycetes</taxon>
        <taxon>Propionibacteriales</taxon>
        <taxon>Nocardioidaceae</taxon>
        <taxon>Friedmanniella</taxon>
    </lineage>
</organism>
<sequence>MSHFLLPATPIYGHVTPMVAIGRGLVERGHRVTVLTGRKYAATVRGAGLGFRPLPAEADYDDAQLDSWLPGRQRLRGVAAGRHDILGLFVGPLPAQHRALESALRADRYDAVVCEAAFLGALPLLSVPAEQRLPVVGVSVTPLALSSADCAPFGAGLQPDTTVHGLGRNWIISTVLHRGPLRPVQAGLRAALRAVDAPEPEGNYFDQATRYDLTFQLATPGIEYPRRSMPSTVRFVGPLQLPVVPGAAQDQPRPAGRRTDAPGQPDVPGRTRGLPSWWGDLDGRRAVVHVTQGTMANGDLSRLMVPTLRGLARDDVLVVASTGGRPVEQLVEQHGGPLPDNVRVASFLPYDQLLPRTSVMVTNGGFGGVQQALAYGVPLVVAGSTEDKPEVAARVAWSGTGLNLRTGSPGARRVRRAVRRVLGSPGYRREAARLQREIAELGDPVATVTDVLTRLTEGSASDRLDRVGAGRGRDSCAEE</sequence>
<dbReference type="FunFam" id="3.40.50.2000:FF:000072">
    <property type="entry name" value="Glycosyl transferase"/>
    <property type="match status" value="1"/>
</dbReference>
<dbReference type="CDD" id="cd03784">
    <property type="entry name" value="GT1_Gtf-like"/>
    <property type="match status" value="1"/>
</dbReference>
<evidence type="ECO:0000256" key="1">
    <source>
        <dbReference type="SAM" id="MobiDB-lite"/>
    </source>
</evidence>